<evidence type="ECO:0000256" key="8">
    <source>
        <dbReference type="RuleBase" id="RU367011"/>
    </source>
</evidence>
<dbReference type="SMART" id="SM01057">
    <property type="entry name" value="Carb_anhydrase"/>
    <property type="match status" value="1"/>
</dbReference>
<dbReference type="EMBL" id="UYYF01004781">
    <property type="protein sequence ID" value="VDN06986.1"/>
    <property type="molecule type" value="Genomic_DNA"/>
</dbReference>
<evidence type="ECO:0000256" key="6">
    <source>
        <dbReference type="ARBA" id="ARBA00023239"/>
    </source>
</evidence>
<sequence length="233" mass="26254">MYCSIHNFGYSLLDGPMTWQGLCKFGKRQSPVDISVFDIEVLPLPPLLFMNYESFGDITLKNNGHTVIAEGFDSWGDKRPFIIGGGINGTYQLSQFHFHWALQNDVGSEHTVSSLHFPAELHLVHVKENPTPDEVNTIAVVGVFITLGNYTETIKHLTPFIQNIKMPDMETLVTNFSPNSLLPLKKEHFYRYEGSLTTPSCDESVVWTIMASPITITPFQVRTENIISNFNSI</sequence>
<dbReference type="STRING" id="103827.A0A0N5D8E0"/>
<evidence type="ECO:0000256" key="3">
    <source>
        <dbReference type="ARBA" id="ARBA00012925"/>
    </source>
</evidence>
<dbReference type="OMA" id="GHGEAYY"/>
<protein>
    <recommendedName>
        <fullName evidence="3 8">Carbonic anhydrase</fullName>
        <ecNumber evidence="3 8">4.2.1.1</ecNumber>
    </recommendedName>
</protein>
<keyword evidence="6 8" id="KW-0456">Lyase</keyword>
<evidence type="ECO:0000313" key="11">
    <source>
        <dbReference type="Proteomes" id="UP000276776"/>
    </source>
</evidence>
<accession>A0A0N5D8E0</accession>
<keyword evidence="5 8" id="KW-0862">Zinc</keyword>
<dbReference type="InterPro" id="IPR018338">
    <property type="entry name" value="Carbonic_anhydrase_a-class_CS"/>
</dbReference>
<dbReference type="Proteomes" id="UP000276776">
    <property type="component" value="Unassembled WGS sequence"/>
</dbReference>
<name>A0A0N5D8E0_THECL</name>
<dbReference type="AlphaFoldDB" id="A0A0N5D8E0"/>
<reference evidence="10 11" key="2">
    <citation type="submission" date="2018-11" db="EMBL/GenBank/DDBJ databases">
        <authorList>
            <consortium name="Pathogen Informatics"/>
        </authorList>
    </citation>
    <scope>NUCLEOTIDE SEQUENCE [LARGE SCALE GENOMIC DNA]</scope>
</reference>
<dbReference type="SUPFAM" id="SSF51069">
    <property type="entry name" value="Carbonic anhydrase"/>
    <property type="match status" value="1"/>
</dbReference>
<dbReference type="Gene3D" id="3.10.200.10">
    <property type="entry name" value="Alpha carbonic anhydrase"/>
    <property type="match status" value="1"/>
</dbReference>
<evidence type="ECO:0000313" key="12">
    <source>
        <dbReference type="WBParaSite" id="TCLT_0000937001-mRNA-1"/>
    </source>
</evidence>
<dbReference type="PANTHER" id="PTHR18952">
    <property type="entry name" value="CARBONIC ANHYDRASE"/>
    <property type="match status" value="1"/>
</dbReference>
<dbReference type="GO" id="GO:0005737">
    <property type="term" value="C:cytoplasm"/>
    <property type="evidence" value="ECO:0007669"/>
    <property type="project" value="TreeGrafter"/>
</dbReference>
<comment type="catalytic activity">
    <reaction evidence="7 8">
        <text>hydrogencarbonate + H(+) = CO2 + H2O</text>
        <dbReference type="Rhea" id="RHEA:10748"/>
        <dbReference type="ChEBI" id="CHEBI:15377"/>
        <dbReference type="ChEBI" id="CHEBI:15378"/>
        <dbReference type="ChEBI" id="CHEBI:16526"/>
        <dbReference type="ChEBI" id="CHEBI:17544"/>
        <dbReference type="EC" id="4.2.1.1"/>
    </reaction>
</comment>
<feature type="domain" description="Alpha-carbonic anhydrase" evidence="9">
    <location>
        <begin position="6"/>
        <end position="233"/>
    </location>
</feature>
<keyword evidence="11" id="KW-1185">Reference proteome</keyword>
<keyword evidence="4 8" id="KW-0479">Metal-binding</keyword>
<evidence type="ECO:0000256" key="1">
    <source>
        <dbReference type="ARBA" id="ARBA00001947"/>
    </source>
</evidence>
<dbReference type="Pfam" id="PF00194">
    <property type="entry name" value="Carb_anhydrase"/>
    <property type="match status" value="1"/>
</dbReference>
<dbReference type="PROSITE" id="PS51144">
    <property type="entry name" value="ALPHA_CA_2"/>
    <property type="match status" value="1"/>
</dbReference>
<dbReference type="EC" id="4.2.1.1" evidence="3 8"/>
<dbReference type="PROSITE" id="PS00162">
    <property type="entry name" value="ALPHA_CA_1"/>
    <property type="match status" value="1"/>
</dbReference>
<dbReference type="WBParaSite" id="TCLT_0000937001-mRNA-1">
    <property type="protein sequence ID" value="TCLT_0000937001-mRNA-1"/>
    <property type="gene ID" value="TCLT_0000937001"/>
</dbReference>
<comment type="function">
    <text evidence="8">Reversible hydration of carbon dioxide.</text>
</comment>
<dbReference type="GO" id="GO:0004089">
    <property type="term" value="F:carbonate dehydratase activity"/>
    <property type="evidence" value="ECO:0007669"/>
    <property type="project" value="UniProtKB-UniRule"/>
</dbReference>
<evidence type="ECO:0000256" key="4">
    <source>
        <dbReference type="ARBA" id="ARBA00022723"/>
    </source>
</evidence>
<dbReference type="PANTHER" id="PTHR18952:SF141">
    <property type="entry name" value="CARBONIC ANHYDRASE"/>
    <property type="match status" value="1"/>
</dbReference>
<evidence type="ECO:0000259" key="9">
    <source>
        <dbReference type="PROSITE" id="PS51144"/>
    </source>
</evidence>
<evidence type="ECO:0000256" key="5">
    <source>
        <dbReference type="ARBA" id="ARBA00022833"/>
    </source>
</evidence>
<gene>
    <name evidence="10" type="ORF">TCLT_LOCUS9359</name>
</gene>
<dbReference type="CDD" id="cd00326">
    <property type="entry name" value="alpha_CA"/>
    <property type="match status" value="1"/>
</dbReference>
<evidence type="ECO:0000256" key="7">
    <source>
        <dbReference type="ARBA" id="ARBA00048348"/>
    </source>
</evidence>
<reference evidence="12" key="1">
    <citation type="submission" date="2017-02" db="UniProtKB">
        <authorList>
            <consortium name="WormBaseParasite"/>
        </authorList>
    </citation>
    <scope>IDENTIFICATION</scope>
</reference>
<comment type="similarity">
    <text evidence="2 8">Belongs to the alpha-carbonic anhydrase family.</text>
</comment>
<organism evidence="12">
    <name type="scientific">Thelazia callipaeda</name>
    <name type="common">Oriental eyeworm</name>
    <name type="synonym">Parasitic nematode</name>
    <dbReference type="NCBI Taxonomy" id="103827"/>
    <lineage>
        <taxon>Eukaryota</taxon>
        <taxon>Metazoa</taxon>
        <taxon>Ecdysozoa</taxon>
        <taxon>Nematoda</taxon>
        <taxon>Chromadorea</taxon>
        <taxon>Rhabditida</taxon>
        <taxon>Spirurina</taxon>
        <taxon>Spiruromorpha</taxon>
        <taxon>Thelazioidea</taxon>
        <taxon>Thelaziidae</taxon>
        <taxon>Thelazia</taxon>
    </lineage>
</organism>
<evidence type="ECO:0000313" key="10">
    <source>
        <dbReference type="EMBL" id="VDN06986.1"/>
    </source>
</evidence>
<evidence type="ECO:0000256" key="2">
    <source>
        <dbReference type="ARBA" id="ARBA00010718"/>
    </source>
</evidence>
<comment type="cofactor">
    <cofactor evidence="1 8">
        <name>Zn(2+)</name>
        <dbReference type="ChEBI" id="CHEBI:29105"/>
    </cofactor>
</comment>
<dbReference type="InterPro" id="IPR023561">
    <property type="entry name" value="Carbonic_anhydrase_a-class"/>
</dbReference>
<dbReference type="OrthoDB" id="429145at2759"/>
<proteinExistence type="inferred from homology"/>
<dbReference type="GO" id="GO:0008270">
    <property type="term" value="F:zinc ion binding"/>
    <property type="evidence" value="ECO:0007669"/>
    <property type="project" value="UniProtKB-UniRule"/>
</dbReference>
<dbReference type="InterPro" id="IPR001148">
    <property type="entry name" value="CA_dom"/>
</dbReference>
<dbReference type="InterPro" id="IPR036398">
    <property type="entry name" value="CA_dom_sf"/>
</dbReference>